<dbReference type="PANTHER" id="PTHR43818:SF11">
    <property type="entry name" value="BCDNA.GH03377"/>
    <property type="match status" value="1"/>
</dbReference>
<dbReference type="SUPFAM" id="SSF51735">
    <property type="entry name" value="NAD(P)-binding Rossmann-fold domains"/>
    <property type="match status" value="1"/>
</dbReference>
<dbReference type="SUPFAM" id="SSF55347">
    <property type="entry name" value="Glyceraldehyde-3-phosphate dehydrogenase-like, C-terminal domain"/>
    <property type="match status" value="1"/>
</dbReference>
<keyword evidence="4" id="KW-1185">Reference proteome</keyword>
<dbReference type="Gene3D" id="3.40.50.720">
    <property type="entry name" value="NAD(P)-binding Rossmann-like Domain"/>
    <property type="match status" value="1"/>
</dbReference>
<feature type="domain" description="Gfo/Idh/MocA-like oxidoreductase N-terminal" evidence="2">
    <location>
        <begin position="39"/>
        <end position="157"/>
    </location>
</feature>
<evidence type="ECO:0000313" key="4">
    <source>
        <dbReference type="Proteomes" id="UP001216907"/>
    </source>
</evidence>
<evidence type="ECO:0000259" key="2">
    <source>
        <dbReference type="Pfam" id="PF01408"/>
    </source>
</evidence>
<sequence length="405" mass="44638">MSNRRDFLGTVMAGATLAGASARASAAGAGRVIGANDRIRFGLIGAGSRGKEILKAALASPNVEAAAVADVYSGRFAEADKFAPGLKTFQDHRKLLEDPSIDAVLIATPQHLHARHFVDAIAAGKDVYQEKTMAFDADHARRMRNALDGSGRVVQVGLQWNSSGGVQKVRERVKSGELGAVSLLETHHFRQTPYGGWMREAPKGFDPKQVDWDAFQGDARRVPFDADRYFNWRFYWDYSGGNVFENMVHIAAFWFAALDLSIPESVTSTGGNYQSPRMSPPDAFQVTMKHPEKLLFTFTSMFGNGYYGEGRNLLFGTKGTLVHTLADLFQVVPAGSKPESEVPKGPYKNPTEEHLRNFFDCVRSRSEPTSPFELGFRTAVACRMAVESYRRGTTVRWDPATETIV</sequence>
<name>A0ABT6FIE9_9BACT</name>
<evidence type="ECO:0000313" key="3">
    <source>
        <dbReference type="EMBL" id="MDG3007271.1"/>
    </source>
</evidence>
<organism evidence="3 4">
    <name type="scientific">Paludisphaera mucosa</name>
    <dbReference type="NCBI Taxonomy" id="3030827"/>
    <lineage>
        <taxon>Bacteria</taxon>
        <taxon>Pseudomonadati</taxon>
        <taxon>Planctomycetota</taxon>
        <taxon>Planctomycetia</taxon>
        <taxon>Isosphaerales</taxon>
        <taxon>Isosphaeraceae</taxon>
        <taxon>Paludisphaera</taxon>
    </lineage>
</organism>
<dbReference type="RefSeq" id="WP_277863556.1">
    <property type="nucleotide sequence ID" value="NZ_JARRAG010000002.1"/>
</dbReference>
<proteinExistence type="predicted"/>
<accession>A0ABT6FIE9</accession>
<evidence type="ECO:0000256" key="1">
    <source>
        <dbReference type="ARBA" id="ARBA00023002"/>
    </source>
</evidence>
<dbReference type="EMBL" id="JARRAG010000002">
    <property type="protein sequence ID" value="MDG3007271.1"/>
    <property type="molecule type" value="Genomic_DNA"/>
</dbReference>
<dbReference type="PANTHER" id="PTHR43818">
    <property type="entry name" value="BCDNA.GH03377"/>
    <property type="match status" value="1"/>
</dbReference>
<dbReference type="Pfam" id="PF01408">
    <property type="entry name" value="GFO_IDH_MocA"/>
    <property type="match status" value="1"/>
</dbReference>
<gene>
    <name evidence="3" type="ORF">PZE19_26200</name>
</gene>
<comment type="caution">
    <text evidence="3">The sequence shown here is derived from an EMBL/GenBank/DDBJ whole genome shotgun (WGS) entry which is preliminary data.</text>
</comment>
<protein>
    <submittedName>
        <fullName evidence="3">Gfo/Idh/MocA family oxidoreductase</fullName>
    </submittedName>
</protein>
<dbReference type="InterPro" id="IPR006311">
    <property type="entry name" value="TAT_signal"/>
</dbReference>
<reference evidence="3 4" key="1">
    <citation type="submission" date="2023-03" db="EMBL/GenBank/DDBJ databases">
        <title>Paludisphaera mucosa sp. nov. a novel planctomycete from northern fen.</title>
        <authorList>
            <person name="Ivanova A."/>
        </authorList>
    </citation>
    <scope>NUCLEOTIDE SEQUENCE [LARGE SCALE GENOMIC DNA]</scope>
    <source>
        <strain evidence="3 4">Pla2</strain>
    </source>
</reference>
<dbReference type="InterPro" id="IPR000683">
    <property type="entry name" value="Gfo/Idh/MocA-like_OxRdtase_N"/>
</dbReference>
<dbReference type="Proteomes" id="UP001216907">
    <property type="component" value="Unassembled WGS sequence"/>
</dbReference>
<dbReference type="Gene3D" id="3.30.360.10">
    <property type="entry name" value="Dihydrodipicolinate Reductase, domain 2"/>
    <property type="match status" value="1"/>
</dbReference>
<dbReference type="InterPro" id="IPR050463">
    <property type="entry name" value="Gfo/Idh/MocA_oxidrdct_glycsds"/>
</dbReference>
<keyword evidence="1" id="KW-0560">Oxidoreductase</keyword>
<dbReference type="PROSITE" id="PS51318">
    <property type="entry name" value="TAT"/>
    <property type="match status" value="1"/>
</dbReference>
<dbReference type="InterPro" id="IPR036291">
    <property type="entry name" value="NAD(P)-bd_dom_sf"/>
</dbReference>